<evidence type="ECO:0008006" key="3">
    <source>
        <dbReference type="Google" id="ProtNLM"/>
    </source>
</evidence>
<keyword evidence="2" id="KW-1185">Reference proteome</keyword>
<sequence length="234" mass="26570">MIIGTIVEGTTDRIVLKSVLNALIPGNHRFLALQPVSPPERSNGWKGVRSWCRQIAEESSLEEILSGETGDPIDLLVIHVDADIADKRGLQDGNEKKTPEVMRPCPPISATIRQIEHVIRKWLNRDELPEKVVLAIPSQDTENWTFAALFPEDPICIRDDYECIKNGHHRPVHKLSLRKYGKYFKRKGNEIKKSKRAYDKLAPVIAENWETVCNICSLAQQFTQDIELLVTGKK</sequence>
<dbReference type="OrthoDB" id="5512790at2"/>
<reference evidence="2" key="1">
    <citation type="submission" date="2017-11" db="EMBL/GenBank/DDBJ databases">
        <authorList>
            <person name="Watanabe M."/>
            <person name="Kojima H."/>
        </authorList>
    </citation>
    <scope>NUCLEOTIDE SEQUENCE [LARGE SCALE GENOMIC DNA]</scope>
    <source>
        <strain evidence="2">Tokyo 01</strain>
    </source>
</reference>
<gene>
    <name evidence="1" type="ORF">DENIS_4673</name>
</gene>
<organism evidence="1 2">
    <name type="scientific">Desulfonema ishimotonii</name>
    <dbReference type="NCBI Taxonomy" id="45657"/>
    <lineage>
        <taxon>Bacteria</taxon>
        <taxon>Pseudomonadati</taxon>
        <taxon>Thermodesulfobacteriota</taxon>
        <taxon>Desulfobacteria</taxon>
        <taxon>Desulfobacterales</taxon>
        <taxon>Desulfococcaceae</taxon>
        <taxon>Desulfonema</taxon>
    </lineage>
</organism>
<dbReference type="Proteomes" id="UP000288096">
    <property type="component" value="Unassembled WGS sequence"/>
</dbReference>
<protein>
    <recommendedName>
        <fullName evidence="3">DUF4276 domain-containing protein</fullName>
    </recommendedName>
</protein>
<reference evidence="2" key="2">
    <citation type="submission" date="2019-01" db="EMBL/GenBank/DDBJ databases">
        <title>Genome sequence of Desulfonema ishimotonii strain Tokyo 01.</title>
        <authorList>
            <person name="Fukui M."/>
        </authorList>
    </citation>
    <scope>NUCLEOTIDE SEQUENCE [LARGE SCALE GENOMIC DNA]</scope>
    <source>
        <strain evidence="2">Tokyo 01</strain>
    </source>
</reference>
<evidence type="ECO:0000313" key="2">
    <source>
        <dbReference type="Proteomes" id="UP000288096"/>
    </source>
</evidence>
<evidence type="ECO:0000313" key="1">
    <source>
        <dbReference type="EMBL" id="GBC63675.1"/>
    </source>
</evidence>
<proteinExistence type="predicted"/>
<dbReference type="AlphaFoldDB" id="A0A401G3I4"/>
<dbReference type="RefSeq" id="WP_124330719.1">
    <property type="nucleotide sequence ID" value="NZ_BEXT01000001.1"/>
</dbReference>
<accession>A0A401G3I4</accession>
<comment type="caution">
    <text evidence="1">The sequence shown here is derived from an EMBL/GenBank/DDBJ whole genome shotgun (WGS) entry which is preliminary data.</text>
</comment>
<dbReference type="EMBL" id="BEXT01000001">
    <property type="protein sequence ID" value="GBC63675.1"/>
    <property type="molecule type" value="Genomic_DNA"/>
</dbReference>
<name>A0A401G3I4_9BACT</name>